<organism evidence="1 2">
    <name type="scientific">Oceaniovalibus guishaninsula JLT2003</name>
    <dbReference type="NCBI Taxonomy" id="1231392"/>
    <lineage>
        <taxon>Bacteria</taxon>
        <taxon>Pseudomonadati</taxon>
        <taxon>Pseudomonadota</taxon>
        <taxon>Alphaproteobacteria</taxon>
        <taxon>Rhodobacterales</taxon>
        <taxon>Roseobacteraceae</taxon>
        <taxon>Oceaniovalibus</taxon>
    </lineage>
</organism>
<comment type="caution">
    <text evidence="1">The sequence shown here is derived from an EMBL/GenBank/DDBJ whole genome shotgun (WGS) entry which is preliminary data.</text>
</comment>
<evidence type="ECO:0008006" key="3">
    <source>
        <dbReference type="Google" id="ProtNLM"/>
    </source>
</evidence>
<name>K2HJU8_9RHOB</name>
<protein>
    <recommendedName>
        <fullName evidence="3">Glycosyl transferase family 1 domain-containing protein</fullName>
    </recommendedName>
</protein>
<gene>
    <name evidence="1" type="ORF">OCGS_2606</name>
</gene>
<reference evidence="1 2" key="1">
    <citation type="journal article" date="2012" name="J. Bacteriol.">
        <title>Draft Genome Sequence of Oceaniovalibus guishaninsula JLT2003T.</title>
        <authorList>
            <person name="Tang K."/>
            <person name="Liu K."/>
            <person name="Jiao N."/>
        </authorList>
    </citation>
    <scope>NUCLEOTIDE SEQUENCE [LARGE SCALE GENOMIC DNA]</scope>
    <source>
        <strain evidence="1 2">JLT2003</strain>
    </source>
</reference>
<accession>K2HJU8</accession>
<dbReference type="RefSeq" id="WP_007427758.1">
    <property type="nucleotide sequence ID" value="NZ_AMGO01000067.1"/>
</dbReference>
<dbReference type="eggNOG" id="COG0438">
    <property type="taxonomic scope" value="Bacteria"/>
</dbReference>
<dbReference type="AlphaFoldDB" id="K2HJU8"/>
<evidence type="ECO:0000313" key="2">
    <source>
        <dbReference type="Proteomes" id="UP000006765"/>
    </source>
</evidence>
<evidence type="ECO:0000313" key="1">
    <source>
        <dbReference type="EMBL" id="EKE43269.1"/>
    </source>
</evidence>
<dbReference type="Proteomes" id="UP000006765">
    <property type="component" value="Unassembled WGS sequence"/>
</dbReference>
<keyword evidence="2" id="KW-1185">Reference proteome</keyword>
<dbReference type="STRING" id="1231392.OCGS_2606"/>
<dbReference type="SUPFAM" id="SSF53756">
    <property type="entry name" value="UDP-Glycosyltransferase/glycogen phosphorylase"/>
    <property type="match status" value="1"/>
</dbReference>
<dbReference type="OrthoDB" id="7818293at2"/>
<dbReference type="Gene3D" id="3.40.50.2000">
    <property type="entry name" value="Glycogen Phosphorylase B"/>
    <property type="match status" value="1"/>
</dbReference>
<proteinExistence type="predicted"/>
<dbReference type="PATRIC" id="fig|1231392.3.peg.2621"/>
<dbReference type="EMBL" id="AMGO01000067">
    <property type="protein sequence ID" value="EKE43269.1"/>
    <property type="molecule type" value="Genomic_DNA"/>
</dbReference>
<sequence length="341" mass="37652">MNDAFPPPSSSASARVRDRQARFPRLKVFHRTDDLDVIFLHDGIGAIPGLCAEGILPDALCCFTFSWFVSDKSLKFIRARFDEACRALGDAAAAARIRFLLNSADEYDRARQILPPETCVFFNNAALLNEAQFGLATGPQRFDAVYNARANDFKRHELTRDVTDKIFVCYDWKWADLDLASLSPRRIFRNLKGERVSQAIGKARTGLILSAEEGACYASLEYLLCGLPVVSTPSRGGRDEYYDADNSVICDPTPKAVALAVALAVGRLKDGTFDPARIRAGALARMAAFRGTLSAEISASLERLGQAPLPPGYLEGRLAETNKLWKYRNMRIGSVDQFRAS</sequence>